<keyword evidence="6 7" id="KW-0472">Membrane</keyword>
<feature type="transmembrane region" description="Helical" evidence="7">
    <location>
        <begin position="35"/>
        <end position="59"/>
    </location>
</feature>
<dbReference type="PANTHER" id="PTHR43549">
    <property type="entry name" value="MULTIDRUG RESISTANCE PROTEIN YPNP-RELATED"/>
    <property type="match status" value="1"/>
</dbReference>
<evidence type="ECO:0000256" key="1">
    <source>
        <dbReference type="ARBA" id="ARBA00004429"/>
    </source>
</evidence>
<feature type="transmembrane region" description="Helical" evidence="7">
    <location>
        <begin position="374"/>
        <end position="396"/>
    </location>
</feature>
<evidence type="ECO:0000256" key="3">
    <source>
        <dbReference type="ARBA" id="ARBA00022475"/>
    </source>
</evidence>
<feature type="transmembrane region" description="Helical" evidence="7">
    <location>
        <begin position="341"/>
        <end position="362"/>
    </location>
</feature>
<dbReference type="InterPro" id="IPR052031">
    <property type="entry name" value="Membrane_Transporter-Flippase"/>
</dbReference>
<evidence type="ECO:0000256" key="5">
    <source>
        <dbReference type="ARBA" id="ARBA00022989"/>
    </source>
</evidence>
<dbReference type="Pfam" id="PF01554">
    <property type="entry name" value="MatE"/>
    <property type="match status" value="2"/>
</dbReference>
<dbReference type="Proteomes" id="UP000253529">
    <property type="component" value="Unassembled WGS sequence"/>
</dbReference>
<dbReference type="PANTHER" id="PTHR43549:SF2">
    <property type="entry name" value="MULTIDRUG RESISTANCE PROTEIN NORM-RELATED"/>
    <property type="match status" value="1"/>
</dbReference>
<evidence type="ECO:0000313" key="8">
    <source>
        <dbReference type="EMBL" id="RBP15794.1"/>
    </source>
</evidence>
<feature type="transmembrane region" description="Helical" evidence="7">
    <location>
        <begin position="302"/>
        <end position="321"/>
    </location>
</feature>
<gene>
    <name evidence="8" type="ORF">DFR50_10764</name>
</gene>
<evidence type="ECO:0000256" key="4">
    <source>
        <dbReference type="ARBA" id="ARBA00022692"/>
    </source>
</evidence>
<evidence type="ECO:0000313" key="9">
    <source>
        <dbReference type="Proteomes" id="UP000253529"/>
    </source>
</evidence>
<evidence type="ECO:0000256" key="2">
    <source>
        <dbReference type="ARBA" id="ARBA00022448"/>
    </source>
</evidence>
<keyword evidence="4 7" id="KW-0812">Transmembrane</keyword>
<name>A0A366FM84_9HYPH</name>
<keyword evidence="3" id="KW-1003">Cell membrane</keyword>
<dbReference type="GO" id="GO:0042910">
    <property type="term" value="F:xenobiotic transmembrane transporter activity"/>
    <property type="evidence" value="ECO:0007669"/>
    <property type="project" value="InterPro"/>
</dbReference>
<feature type="transmembrane region" description="Helical" evidence="7">
    <location>
        <begin position="154"/>
        <end position="176"/>
    </location>
</feature>
<feature type="transmembrane region" description="Helical" evidence="7">
    <location>
        <begin position="408"/>
        <end position="427"/>
    </location>
</feature>
<dbReference type="GO" id="GO:0015297">
    <property type="term" value="F:antiporter activity"/>
    <property type="evidence" value="ECO:0007669"/>
    <property type="project" value="InterPro"/>
</dbReference>
<dbReference type="EMBL" id="QNRK01000007">
    <property type="protein sequence ID" value="RBP15794.1"/>
    <property type="molecule type" value="Genomic_DNA"/>
</dbReference>
<accession>A0A366FM84</accession>
<dbReference type="InterPro" id="IPR048279">
    <property type="entry name" value="MdtK-like"/>
</dbReference>
<comment type="caution">
    <text evidence="8">The sequence shown here is derived from an EMBL/GenBank/DDBJ whole genome shotgun (WGS) entry which is preliminary data.</text>
</comment>
<feature type="transmembrane region" description="Helical" evidence="7">
    <location>
        <begin position="434"/>
        <end position="454"/>
    </location>
</feature>
<evidence type="ECO:0000256" key="6">
    <source>
        <dbReference type="ARBA" id="ARBA00023136"/>
    </source>
</evidence>
<dbReference type="GO" id="GO:0005886">
    <property type="term" value="C:plasma membrane"/>
    <property type="evidence" value="ECO:0007669"/>
    <property type="project" value="UniProtKB-SubCell"/>
</dbReference>
<keyword evidence="2" id="KW-0813">Transport</keyword>
<feature type="transmembrane region" description="Helical" evidence="7">
    <location>
        <begin position="220"/>
        <end position="241"/>
    </location>
</feature>
<protein>
    <submittedName>
        <fullName evidence="8">Putative MATE family efflux protein</fullName>
    </submittedName>
</protein>
<dbReference type="InterPro" id="IPR002528">
    <property type="entry name" value="MATE_fam"/>
</dbReference>
<sequence length="470" mass="48631">MASGPPAPGPRPLTLTIARDKARPVFTEGSLMRHVAVMTATGAIGLMAIFAVDLLSLFWVSRLGDQAFKAAVGYAGLAGFFAMSVNIGLTIAASATVSRAIGAGDRARGRRLAASSLVVTALVAALVSATMLAYRDWALIHVVHARGEPLAVASKFLAITLPANVPMALGMTLGGLLRAVGDARRAMYVTLSGAIVTAILDPALIFGLDLGVYGAAWATVASRLSFLVVGFHGAVVVHDVVARPSLRAARRDFGPIMAIGFPAIMANLATPVGSAYTVRVFSEFGAAAVAAAAIIDRVTPVAFGVIFALTGSVGPIIGQNYGARLMGRVQRTLSDAFVLSVGYVFLAWAVLALAAPLIVAAFDAKGESADYVTFYCRWGVSAWVFLACLFVANTAFNNLGFPLMTMGFNWARATLGTIPFVTLGVRYGGVKGGLVGVALGCALFGALAVATAYWTTARLAARLGDGGTRR</sequence>
<feature type="transmembrane region" description="Helical" evidence="7">
    <location>
        <begin position="112"/>
        <end position="134"/>
    </location>
</feature>
<feature type="transmembrane region" description="Helical" evidence="7">
    <location>
        <begin position="253"/>
        <end position="270"/>
    </location>
</feature>
<dbReference type="AlphaFoldDB" id="A0A366FM84"/>
<keyword evidence="5 7" id="KW-1133">Transmembrane helix</keyword>
<feature type="transmembrane region" description="Helical" evidence="7">
    <location>
        <begin position="71"/>
        <end position="92"/>
    </location>
</feature>
<comment type="subcellular location">
    <subcellularLocation>
        <location evidence="1">Cell inner membrane</location>
        <topology evidence="1">Multi-pass membrane protein</topology>
    </subcellularLocation>
</comment>
<proteinExistence type="predicted"/>
<reference evidence="8 9" key="1">
    <citation type="submission" date="2018-06" db="EMBL/GenBank/DDBJ databases">
        <title>Genomic Encyclopedia of Type Strains, Phase IV (KMG-IV): sequencing the most valuable type-strain genomes for metagenomic binning, comparative biology and taxonomic classification.</title>
        <authorList>
            <person name="Goeker M."/>
        </authorList>
    </citation>
    <scope>NUCLEOTIDE SEQUENCE [LARGE SCALE GENOMIC DNA]</scope>
    <source>
        <strain evidence="8 9">DSM 24875</strain>
    </source>
</reference>
<evidence type="ECO:0000256" key="7">
    <source>
        <dbReference type="SAM" id="Phobius"/>
    </source>
</evidence>
<organism evidence="8 9">
    <name type="scientific">Roseiarcus fermentans</name>
    <dbReference type="NCBI Taxonomy" id="1473586"/>
    <lineage>
        <taxon>Bacteria</taxon>
        <taxon>Pseudomonadati</taxon>
        <taxon>Pseudomonadota</taxon>
        <taxon>Alphaproteobacteria</taxon>
        <taxon>Hyphomicrobiales</taxon>
        <taxon>Roseiarcaceae</taxon>
        <taxon>Roseiarcus</taxon>
    </lineage>
</organism>
<dbReference type="PIRSF" id="PIRSF006603">
    <property type="entry name" value="DinF"/>
    <property type="match status" value="1"/>
</dbReference>
<keyword evidence="9" id="KW-1185">Reference proteome</keyword>
<feature type="transmembrane region" description="Helical" evidence="7">
    <location>
        <begin position="188"/>
        <end position="208"/>
    </location>
</feature>